<evidence type="ECO:0000256" key="4">
    <source>
        <dbReference type="ARBA" id="ARBA00023002"/>
    </source>
</evidence>
<dbReference type="InterPro" id="IPR009100">
    <property type="entry name" value="AcylCoA_DH/oxidase_NM_dom_sf"/>
</dbReference>
<feature type="domain" description="Acyl-CoA dehydrogenase/oxidase C-terminal" evidence="5">
    <location>
        <begin position="208"/>
        <end position="329"/>
    </location>
</feature>
<dbReference type="PANTHER" id="PTHR43884">
    <property type="entry name" value="ACYL-COA DEHYDROGENASE"/>
    <property type="match status" value="1"/>
</dbReference>
<comment type="caution">
    <text evidence="6">The sequence shown here is derived from an EMBL/GenBank/DDBJ whole genome shotgun (WGS) entry which is preliminary data.</text>
</comment>
<name>A0ABX2FHH7_9PSEU</name>
<organism evidence="6 7">
    <name type="scientific">Kibdelosporangium persicum</name>
    <dbReference type="NCBI Taxonomy" id="2698649"/>
    <lineage>
        <taxon>Bacteria</taxon>
        <taxon>Bacillati</taxon>
        <taxon>Actinomycetota</taxon>
        <taxon>Actinomycetes</taxon>
        <taxon>Pseudonocardiales</taxon>
        <taxon>Pseudonocardiaceae</taxon>
        <taxon>Kibdelosporangium</taxon>
    </lineage>
</organism>
<dbReference type="SUPFAM" id="SSF47203">
    <property type="entry name" value="Acyl-CoA dehydrogenase C-terminal domain-like"/>
    <property type="match status" value="1"/>
</dbReference>
<dbReference type="Pfam" id="PF00441">
    <property type="entry name" value="Acyl-CoA_dh_1"/>
    <property type="match status" value="1"/>
</dbReference>
<dbReference type="InterPro" id="IPR009075">
    <property type="entry name" value="AcylCo_DH/oxidase_C"/>
</dbReference>
<proteinExistence type="inferred from homology"/>
<dbReference type="Gene3D" id="1.20.140.10">
    <property type="entry name" value="Butyryl-CoA Dehydrogenase, subunit A, domain 3"/>
    <property type="match status" value="1"/>
</dbReference>
<protein>
    <recommendedName>
        <fullName evidence="5">Acyl-CoA dehydrogenase/oxidase C-terminal domain-containing protein</fullName>
    </recommendedName>
</protein>
<dbReference type="EMBL" id="JAAATY010000046">
    <property type="protein sequence ID" value="NRN70851.1"/>
    <property type="molecule type" value="Genomic_DNA"/>
</dbReference>
<evidence type="ECO:0000313" key="6">
    <source>
        <dbReference type="EMBL" id="NRN70851.1"/>
    </source>
</evidence>
<evidence type="ECO:0000256" key="3">
    <source>
        <dbReference type="ARBA" id="ARBA00022827"/>
    </source>
</evidence>
<sequence length="350" mass="36104">MDLTADPLAERLRRVLVSGLTPVADDDPEQLWPVLLDYEALAFEAPSSAGGYGLGVTTGVVVSRELGCRALPDLYTGTAMAVDAISSSGDPRGMAASLVGGKCPVVLAGMDALPTPRLTARPVAGGYELAGKVPVDSTVPAMAGCCFPVAADDSVLLVMLTPEALAPVVSTGPTGLPMVQLDGVTIGDDEIVGSLGTGVPLSDPDGILSRARIRQAAYLLGLAAGAQALAVGHASGRRQFGRPVIEFQSIGFTLARSAIDLRAVHLSIERAAWLADTGAPDPLAAVQALAFSAETAMTVIRAATQIHGAAGLTRTSAMHRYYLAARRHTTSWASPARLWCEAGARRLTTT</sequence>
<gene>
    <name evidence="6" type="ORF">GC106_81250</name>
</gene>
<keyword evidence="2" id="KW-0285">Flavoprotein</keyword>
<dbReference type="RefSeq" id="WP_173142015.1">
    <property type="nucleotide sequence ID" value="NZ_CBCSGW010000003.1"/>
</dbReference>
<accession>A0ABX2FHH7</accession>
<evidence type="ECO:0000256" key="1">
    <source>
        <dbReference type="ARBA" id="ARBA00009347"/>
    </source>
</evidence>
<keyword evidence="7" id="KW-1185">Reference proteome</keyword>
<evidence type="ECO:0000313" key="7">
    <source>
        <dbReference type="Proteomes" id="UP000763557"/>
    </source>
</evidence>
<evidence type="ECO:0000259" key="5">
    <source>
        <dbReference type="Pfam" id="PF00441"/>
    </source>
</evidence>
<reference evidence="6 7" key="1">
    <citation type="submission" date="2020-01" db="EMBL/GenBank/DDBJ databases">
        <title>Kibdelosporangium persica a novel Actinomycetes from a hot desert in Iran.</title>
        <authorList>
            <person name="Safaei N."/>
            <person name="Zaburannyi N."/>
            <person name="Mueller R."/>
            <person name="Wink J."/>
        </authorList>
    </citation>
    <scope>NUCLEOTIDE SEQUENCE [LARGE SCALE GENOMIC DNA]</scope>
    <source>
        <strain evidence="6 7">4NS15</strain>
    </source>
</reference>
<comment type="similarity">
    <text evidence="1">Belongs to the acyl-CoA dehydrogenase family.</text>
</comment>
<dbReference type="Proteomes" id="UP000763557">
    <property type="component" value="Unassembled WGS sequence"/>
</dbReference>
<dbReference type="InterPro" id="IPR036250">
    <property type="entry name" value="AcylCo_DH-like_C"/>
</dbReference>
<dbReference type="SUPFAM" id="SSF56645">
    <property type="entry name" value="Acyl-CoA dehydrogenase NM domain-like"/>
    <property type="match status" value="1"/>
</dbReference>
<keyword evidence="4" id="KW-0560">Oxidoreductase</keyword>
<evidence type="ECO:0000256" key="2">
    <source>
        <dbReference type="ARBA" id="ARBA00022630"/>
    </source>
</evidence>
<dbReference type="PANTHER" id="PTHR43884:SF20">
    <property type="entry name" value="ACYL-COA DEHYDROGENASE FADE28"/>
    <property type="match status" value="1"/>
</dbReference>
<keyword evidence="3" id="KW-0274">FAD</keyword>